<proteinExistence type="inferred from homology"/>
<dbReference type="RefSeq" id="WP_353110921.1">
    <property type="nucleotide sequence ID" value="NZ_APND01000002.1"/>
</dbReference>
<dbReference type="PANTHER" id="PTHR12149">
    <property type="entry name" value="FRUCTOSAMINE 3 KINASE-RELATED PROTEIN"/>
    <property type="match status" value="1"/>
</dbReference>
<reference evidence="3 4" key="1">
    <citation type="submission" date="2013-03" db="EMBL/GenBank/DDBJ databases">
        <title>Salinisphaera dokdonensis CL-ES53 Genome Sequencing.</title>
        <authorList>
            <person name="Li C."/>
            <person name="Lai Q."/>
            <person name="Shao Z."/>
        </authorList>
    </citation>
    <scope>NUCLEOTIDE SEQUENCE [LARGE SCALE GENOMIC DNA]</scope>
    <source>
        <strain evidence="3 4">CL-ES53</strain>
    </source>
</reference>
<dbReference type="InterPro" id="IPR011009">
    <property type="entry name" value="Kinase-like_dom_sf"/>
</dbReference>
<dbReference type="PIRSF" id="PIRSF006221">
    <property type="entry name" value="Ketosamine-3-kinase"/>
    <property type="match status" value="1"/>
</dbReference>
<dbReference type="InterPro" id="IPR016477">
    <property type="entry name" value="Fructo-/Ketosamine-3-kinase"/>
</dbReference>
<evidence type="ECO:0000256" key="1">
    <source>
        <dbReference type="ARBA" id="ARBA00009460"/>
    </source>
</evidence>
<dbReference type="Gene3D" id="3.90.1200.10">
    <property type="match status" value="1"/>
</dbReference>
<comment type="caution">
    <text evidence="3">The sequence shown here is derived from an EMBL/GenBank/DDBJ whole genome shotgun (WGS) entry which is preliminary data.</text>
</comment>
<sequence>MIDWEAIDAAIARTTGRTFASGYRTRVGGGSINSAYRLGDARQRFFLKLNRADRHGMFESEAAGLAELGQAVGLRVPRVITHGTTAAHAFLVLEYIPLQPLAPAAMTRLGEALADMHGIVSARYGWDRDNTIGSSEQPNARHPQWLEFWRENRLAVMLDALSPHHPGLGRDGDALLSVLDELLAGHRPEPSLVHGDLWGGNAGMDEHGTPVIYDPAVYYGDRETDLAMAELFGGFSPLFFEAYWGAWPMSPGYRYVRRPLYQLYHLLNHARLFGGHYVAESRRVMQSLLARV</sequence>
<dbReference type="PANTHER" id="PTHR12149:SF8">
    <property type="entry name" value="PROTEIN-RIBULOSAMINE 3-KINASE"/>
    <property type="match status" value="1"/>
</dbReference>
<dbReference type="Pfam" id="PF03881">
    <property type="entry name" value="Fructosamin_kin"/>
    <property type="match status" value="1"/>
</dbReference>
<evidence type="ECO:0000313" key="3">
    <source>
        <dbReference type="EMBL" id="MES1929433.1"/>
    </source>
</evidence>
<evidence type="ECO:0000313" key="4">
    <source>
        <dbReference type="Proteomes" id="UP001460888"/>
    </source>
</evidence>
<organism evidence="3 4">
    <name type="scientific">Salinisphaera dokdonensis CL-ES53</name>
    <dbReference type="NCBI Taxonomy" id="1304272"/>
    <lineage>
        <taxon>Bacteria</taxon>
        <taxon>Pseudomonadati</taxon>
        <taxon>Pseudomonadota</taxon>
        <taxon>Gammaproteobacteria</taxon>
        <taxon>Salinisphaerales</taxon>
        <taxon>Salinisphaeraceae</taxon>
        <taxon>Salinisphaera</taxon>
    </lineage>
</organism>
<dbReference type="Gene3D" id="3.30.200.20">
    <property type="entry name" value="Phosphorylase Kinase, domain 1"/>
    <property type="match status" value="1"/>
</dbReference>
<comment type="similarity">
    <text evidence="1 2">Belongs to the fructosamine kinase family.</text>
</comment>
<accession>A0ABV2B0N7</accession>
<protein>
    <submittedName>
        <fullName evidence="3">Ribulosamine/erythrulosamine 3-kinase</fullName>
    </submittedName>
</protein>
<name>A0ABV2B0N7_9GAMM</name>
<dbReference type="Proteomes" id="UP001460888">
    <property type="component" value="Unassembled WGS sequence"/>
</dbReference>
<gene>
    <name evidence="3" type="ORF">SADO_09252</name>
</gene>
<keyword evidence="2" id="KW-0808">Transferase</keyword>
<dbReference type="EMBL" id="APND01000002">
    <property type="protein sequence ID" value="MES1929433.1"/>
    <property type="molecule type" value="Genomic_DNA"/>
</dbReference>
<dbReference type="SUPFAM" id="SSF56112">
    <property type="entry name" value="Protein kinase-like (PK-like)"/>
    <property type="match status" value="1"/>
</dbReference>
<evidence type="ECO:0000256" key="2">
    <source>
        <dbReference type="PIRNR" id="PIRNR006221"/>
    </source>
</evidence>
<keyword evidence="2" id="KW-0418">Kinase</keyword>
<keyword evidence="4" id="KW-1185">Reference proteome</keyword>